<dbReference type="InParanoid" id="Q9U3J8"/>
<organism evidence="3 4">
    <name type="scientific">Caenorhabditis elegans</name>
    <dbReference type="NCBI Taxonomy" id="6239"/>
    <lineage>
        <taxon>Eukaryota</taxon>
        <taxon>Metazoa</taxon>
        <taxon>Ecdysozoa</taxon>
        <taxon>Nematoda</taxon>
        <taxon>Chromadorea</taxon>
        <taxon>Rhabditida</taxon>
        <taxon>Rhabditina</taxon>
        <taxon>Rhabditomorpha</taxon>
        <taxon>Rhabditoidea</taxon>
        <taxon>Rhabditidae</taxon>
        <taxon>Peloderinae</taxon>
        <taxon>Caenorhabditis</taxon>
    </lineage>
</organism>
<feature type="compositionally biased region" description="Low complexity" evidence="1">
    <location>
        <begin position="302"/>
        <end position="339"/>
    </location>
</feature>
<evidence type="ECO:0000313" key="4">
    <source>
        <dbReference type="Proteomes" id="UP000001940"/>
    </source>
</evidence>
<feature type="chain" id="PRO_5013356986" evidence="2">
    <location>
        <begin position="16"/>
        <end position="345"/>
    </location>
</feature>
<dbReference type="Bgee" id="WBGene00008707">
    <property type="expression patterns" value="Expressed in larva and 4 other cell types or tissues"/>
</dbReference>
<dbReference type="WormBase" id="F11E6.3">
    <property type="protein sequence ID" value="CE19783"/>
    <property type="gene ID" value="WBGene00008707"/>
    <property type="gene designation" value="epic-1"/>
</dbReference>
<dbReference type="PANTHER" id="PTHR36514">
    <property type="entry name" value="PROTEIN CBG00436"/>
    <property type="match status" value="1"/>
</dbReference>
<dbReference type="AGR" id="WB:WBGene00008707"/>
<dbReference type="UCSC" id="F11E6.3.1">
    <property type="organism name" value="c. elegans"/>
</dbReference>
<name>Q9U3J8_CAEEL</name>
<feature type="signal peptide" evidence="2">
    <location>
        <begin position="1"/>
        <end position="15"/>
    </location>
</feature>
<dbReference type="PANTHER" id="PTHR36514:SF3">
    <property type="entry name" value="ASCARIS SUUM EPICUTICLIN PROTEIN RELATED"/>
    <property type="match status" value="1"/>
</dbReference>
<evidence type="ECO:0000256" key="1">
    <source>
        <dbReference type="SAM" id="MobiDB-lite"/>
    </source>
</evidence>
<dbReference type="DIP" id="DIP-26147N"/>
<dbReference type="IntAct" id="Q9U3J8">
    <property type="interactions" value="1"/>
</dbReference>
<reference evidence="3 4" key="1">
    <citation type="journal article" date="1998" name="Science">
        <title>Genome sequence of the nematode C. elegans: a platform for investigating biology.</title>
        <authorList>
            <consortium name="The C. elegans sequencing consortium"/>
            <person name="Sulson J.E."/>
            <person name="Waterston R."/>
        </authorList>
    </citation>
    <scope>NUCLEOTIDE SEQUENCE [LARGE SCALE GENOMIC DNA]</scope>
    <source>
        <strain evidence="3 4">Bristol N2</strain>
    </source>
</reference>
<evidence type="ECO:0000256" key="2">
    <source>
        <dbReference type="SAM" id="SignalP"/>
    </source>
</evidence>
<feature type="compositionally biased region" description="Low complexity" evidence="1">
    <location>
        <begin position="87"/>
        <end position="123"/>
    </location>
</feature>
<gene>
    <name evidence="3 5" type="primary">epic-1</name>
    <name evidence="3" type="ORF">CELE_F11E6.3</name>
    <name evidence="5" type="ORF">F11E6.3</name>
</gene>
<keyword evidence="4" id="KW-1185">Reference proteome</keyword>
<protein>
    <submittedName>
        <fullName evidence="3">Ascaris suum EPICuticlin protein related</fullName>
    </submittedName>
</protein>
<dbReference type="PaxDb" id="6239-F11E6.3.1"/>
<feature type="region of interest" description="Disordered" evidence="1">
    <location>
        <begin position="20"/>
        <end position="345"/>
    </location>
</feature>
<feature type="compositionally biased region" description="Low complexity" evidence="1">
    <location>
        <begin position="248"/>
        <end position="285"/>
    </location>
</feature>
<dbReference type="FunCoup" id="Q9U3J8">
    <property type="interactions" value="6"/>
</dbReference>
<dbReference type="KEGG" id="cel:CELE_F11E6.3"/>
<dbReference type="AlphaFoldDB" id="Q9U3J8"/>
<dbReference type="eggNOG" id="ENOG502TFN7">
    <property type="taxonomic scope" value="Eukaryota"/>
</dbReference>
<dbReference type="GeneID" id="178533"/>
<dbReference type="HOGENOM" id="CLU_060412_0_0_1"/>
<proteinExistence type="predicted"/>
<dbReference type="CTD" id="178533"/>
<dbReference type="OMA" id="FKRGAQN"/>
<sequence length="345" mass="35224">MRIIIVAGLIALALAHPMKRQAQNSYGDEAAPAPAAAAPEQSFAAEPSAPAETAPEPVAQEETAPEAPAQDAGYRSKRQAQNSYGDEAAAPAVEESAPAAEQPVEQAAEPVAQEEAAPEAPAQDAGYRSKRQAQNSYGDEAAAAPAVEESAPAAEQPVEQAAEPVAQEEAAPEAPAQDAGYRSKRQAQNSYGDEAAAAPAVEESAPAAEQPVEQAAEPVAQEEAAPEAPAQDAGYRSKRQAQNSYGDEAAAAPAVEESAPAAEQPVEQAAEPVAQEEAVPEAPAQDAGYRSKRQAQNSYGDEAAAAPAAEESAPAAEQPVEQAAEPVAQEETAPEAPAQDAGYRA</sequence>
<feature type="compositionally biased region" description="Low complexity" evidence="1">
    <location>
        <begin position="29"/>
        <end position="69"/>
    </location>
</feature>
<evidence type="ECO:0000313" key="5">
    <source>
        <dbReference type="WormBase" id="F11E6.3"/>
    </source>
</evidence>
<accession>Q9U3J8</accession>
<feature type="compositionally biased region" description="Low complexity" evidence="1">
    <location>
        <begin position="140"/>
        <end position="177"/>
    </location>
</feature>
<dbReference type="EMBL" id="BX284604">
    <property type="protein sequence ID" value="CAB62800.1"/>
    <property type="molecule type" value="Genomic_DNA"/>
</dbReference>
<feature type="compositionally biased region" description="Low complexity" evidence="1">
    <location>
        <begin position="194"/>
        <end position="231"/>
    </location>
</feature>
<keyword evidence="2" id="KW-0732">Signal</keyword>
<evidence type="ECO:0000313" key="3">
    <source>
        <dbReference type="EMBL" id="CAB62800.1"/>
    </source>
</evidence>
<dbReference type="RefSeq" id="NP_503116.1">
    <property type="nucleotide sequence ID" value="NM_070715.9"/>
</dbReference>
<dbReference type="Proteomes" id="UP000001940">
    <property type="component" value="Chromosome IV"/>
</dbReference>
<dbReference type="STRING" id="6239.F11E6.3.2"/>